<proteinExistence type="predicted"/>
<sequence length="266" mass="29413">LIKNTPSKVNCNRFIGTETPNSRTEKETPAWLLSSSLYDSNNNKNNHALHPMNSTHVTHVPEWPGRMDQIIKSELISNADSVDIIPKSPSFPNTMELSKMASFTNDSASLSRPDAIWSEIGSAAYSATVLLAIPECGEADYYAESPQYLTVDDLRAMGLYDDSDDSEEDGELERHSEGDGNEAHVFDNASEKDQNNRSHNLSSSDVQNGPHPQERIAVSKELKVPDRSVAEETLYTETMADINSFGLFNATGHGMDRVQEKLDAFC</sequence>
<feature type="compositionally biased region" description="Acidic residues" evidence="1">
    <location>
        <begin position="161"/>
        <end position="171"/>
    </location>
</feature>
<dbReference type="AlphaFoldDB" id="A0A504YX36"/>
<evidence type="ECO:0000313" key="2">
    <source>
        <dbReference type="EMBL" id="TPP62647.1"/>
    </source>
</evidence>
<feature type="compositionally biased region" description="Polar residues" evidence="1">
    <location>
        <begin position="197"/>
        <end position="207"/>
    </location>
</feature>
<feature type="non-terminal residue" evidence="2">
    <location>
        <position position="1"/>
    </location>
</feature>
<dbReference type="OrthoDB" id="6267529at2759"/>
<reference evidence="2 3" key="1">
    <citation type="submission" date="2019-04" db="EMBL/GenBank/DDBJ databases">
        <title>Annotation for the trematode Fasciola gigantica.</title>
        <authorList>
            <person name="Choi Y.-J."/>
        </authorList>
    </citation>
    <scope>NUCLEOTIDE SEQUENCE [LARGE SCALE GENOMIC DNA]</scope>
    <source>
        <strain evidence="2">Uganda_cow_1</strain>
    </source>
</reference>
<dbReference type="Proteomes" id="UP000316759">
    <property type="component" value="Unassembled WGS sequence"/>
</dbReference>
<evidence type="ECO:0000313" key="3">
    <source>
        <dbReference type="Proteomes" id="UP000316759"/>
    </source>
</evidence>
<feature type="compositionally biased region" description="Basic and acidic residues" evidence="1">
    <location>
        <begin position="172"/>
        <end position="196"/>
    </location>
</feature>
<protein>
    <submittedName>
        <fullName evidence="2">Uncharacterized protein</fullName>
    </submittedName>
</protein>
<organism evidence="2 3">
    <name type="scientific">Fasciola gigantica</name>
    <name type="common">Giant liver fluke</name>
    <dbReference type="NCBI Taxonomy" id="46835"/>
    <lineage>
        <taxon>Eukaryota</taxon>
        <taxon>Metazoa</taxon>
        <taxon>Spiralia</taxon>
        <taxon>Lophotrochozoa</taxon>
        <taxon>Platyhelminthes</taxon>
        <taxon>Trematoda</taxon>
        <taxon>Digenea</taxon>
        <taxon>Plagiorchiida</taxon>
        <taxon>Echinostomata</taxon>
        <taxon>Echinostomatoidea</taxon>
        <taxon>Fasciolidae</taxon>
        <taxon>Fasciola</taxon>
    </lineage>
</organism>
<comment type="caution">
    <text evidence="2">The sequence shown here is derived from an EMBL/GenBank/DDBJ whole genome shotgun (WGS) entry which is preliminary data.</text>
</comment>
<keyword evidence="3" id="KW-1185">Reference proteome</keyword>
<gene>
    <name evidence="2" type="ORF">FGIG_08584</name>
</gene>
<accession>A0A504YX36</accession>
<evidence type="ECO:0000256" key="1">
    <source>
        <dbReference type="SAM" id="MobiDB-lite"/>
    </source>
</evidence>
<dbReference type="EMBL" id="SUNJ01006571">
    <property type="protein sequence ID" value="TPP62647.1"/>
    <property type="molecule type" value="Genomic_DNA"/>
</dbReference>
<name>A0A504YX36_FASGI</name>
<feature type="region of interest" description="Disordered" evidence="1">
    <location>
        <begin position="159"/>
        <end position="212"/>
    </location>
</feature>